<dbReference type="RefSeq" id="WP_133190921.1">
    <property type="nucleotide sequence ID" value="NZ_SMOD01000085.1"/>
</dbReference>
<dbReference type="OrthoDB" id="9797500at2"/>
<comment type="caution">
    <text evidence="3">The sequence shown here is derived from an EMBL/GenBank/DDBJ whole genome shotgun (WGS) entry which is preliminary data.</text>
</comment>
<dbReference type="SFLD" id="SFLDG00358">
    <property type="entry name" value="Main_(cytGST)"/>
    <property type="match status" value="1"/>
</dbReference>
<dbReference type="AlphaFoldDB" id="A0A4R5L143"/>
<keyword evidence="3" id="KW-0808">Transferase</keyword>
<dbReference type="PROSITE" id="PS50405">
    <property type="entry name" value="GST_CTER"/>
    <property type="match status" value="1"/>
</dbReference>
<organism evidence="3 4">
    <name type="scientific">Paraburkholderia guartelaensis</name>
    <dbReference type="NCBI Taxonomy" id="2546446"/>
    <lineage>
        <taxon>Bacteria</taxon>
        <taxon>Pseudomonadati</taxon>
        <taxon>Pseudomonadota</taxon>
        <taxon>Betaproteobacteria</taxon>
        <taxon>Burkholderiales</taxon>
        <taxon>Burkholderiaceae</taxon>
        <taxon>Paraburkholderia</taxon>
    </lineage>
</organism>
<dbReference type="PROSITE" id="PS50404">
    <property type="entry name" value="GST_NTER"/>
    <property type="match status" value="1"/>
</dbReference>
<evidence type="ECO:0000313" key="4">
    <source>
        <dbReference type="Proteomes" id="UP000295606"/>
    </source>
</evidence>
<evidence type="ECO:0000259" key="2">
    <source>
        <dbReference type="PROSITE" id="PS50405"/>
    </source>
</evidence>
<dbReference type="EMBL" id="SMOD01000085">
    <property type="protein sequence ID" value="TDG01988.1"/>
    <property type="molecule type" value="Genomic_DNA"/>
</dbReference>
<dbReference type="InterPro" id="IPR036249">
    <property type="entry name" value="Thioredoxin-like_sf"/>
</dbReference>
<dbReference type="InterPro" id="IPR010987">
    <property type="entry name" value="Glutathione-S-Trfase_C-like"/>
</dbReference>
<proteinExistence type="predicted"/>
<dbReference type="InterPro" id="IPR004046">
    <property type="entry name" value="GST_C"/>
</dbReference>
<dbReference type="SUPFAM" id="SSF47616">
    <property type="entry name" value="GST C-terminal domain-like"/>
    <property type="match status" value="1"/>
</dbReference>
<dbReference type="Proteomes" id="UP000295606">
    <property type="component" value="Unassembled WGS sequence"/>
</dbReference>
<dbReference type="InterPro" id="IPR004045">
    <property type="entry name" value="Glutathione_S-Trfase_N"/>
</dbReference>
<dbReference type="SUPFAM" id="SSF52833">
    <property type="entry name" value="Thioredoxin-like"/>
    <property type="match status" value="1"/>
</dbReference>
<sequence>MLRLYDYLPSQNAWKIRVLLRLLGIPYETQEVPIFDGAGQTDAFLKLNPSGAVPALELEDGRALSESSAILQFLADGTAFLPSDRFGRAKVAQWLSFEQYYIEPVIGSLRFWTLTGRLKRNAAMVPDKQETATKALRALDRSLTDATFLVGDCLSIADISIYAYTHLAGDVGIDLPAYRALAAWLSRVAAEIGPNNPVHPYTIDPHAIVRD</sequence>
<dbReference type="Pfam" id="PF13409">
    <property type="entry name" value="GST_N_2"/>
    <property type="match status" value="1"/>
</dbReference>
<feature type="domain" description="GST N-terminal" evidence="1">
    <location>
        <begin position="1"/>
        <end position="82"/>
    </location>
</feature>
<gene>
    <name evidence="3" type="ORF">E1N52_42095</name>
</gene>
<dbReference type="Gene3D" id="1.20.1050.10">
    <property type="match status" value="1"/>
</dbReference>
<dbReference type="CDD" id="cd03056">
    <property type="entry name" value="GST_N_4"/>
    <property type="match status" value="1"/>
</dbReference>
<evidence type="ECO:0000259" key="1">
    <source>
        <dbReference type="PROSITE" id="PS50404"/>
    </source>
</evidence>
<dbReference type="SFLD" id="SFLDS00019">
    <property type="entry name" value="Glutathione_Transferase_(cytos"/>
    <property type="match status" value="1"/>
</dbReference>
<feature type="domain" description="GST C-terminal" evidence="2">
    <location>
        <begin position="84"/>
        <end position="211"/>
    </location>
</feature>
<dbReference type="InterPro" id="IPR036282">
    <property type="entry name" value="Glutathione-S-Trfase_C_sf"/>
</dbReference>
<dbReference type="Gene3D" id="3.40.30.10">
    <property type="entry name" value="Glutaredoxin"/>
    <property type="match status" value="1"/>
</dbReference>
<dbReference type="PANTHER" id="PTHR44051">
    <property type="entry name" value="GLUTATHIONE S-TRANSFERASE-RELATED"/>
    <property type="match status" value="1"/>
</dbReference>
<dbReference type="Pfam" id="PF00043">
    <property type="entry name" value="GST_C"/>
    <property type="match status" value="1"/>
</dbReference>
<name>A0A4R5L143_9BURK</name>
<protein>
    <submittedName>
        <fullName evidence="3">Glutathione S-transferase family protein</fullName>
    </submittedName>
</protein>
<accession>A0A4R5L143</accession>
<evidence type="ECO:0000313" key="3">
    <source>
        <dbReference type="EMBL" id="TDG01988.1"/>
    </source>
</evidence>
<dbReference type="GO" id="GO:0016740">
    <property type="term" value="F:transferase activity"/>
    <property type="evidence" value="ECO:0007669"/>
    <property type="project" value="UniProtKB-KW"/>
</dbReference>
<reference evidence="3 4" key="1">
    <citation type="submission" date="2019-03" db="EMBL/GenBank/DDBJ databases">
        <title>Paraburkholderia sp. isolated from native Mimosa gymnas in Guartela State Park, Brazil.</title>
        <authorList>
            <person name="Paulitsch F."/>
            <person name="Hungria M."/>
            <person name="Delamuta J.R.M."/>
            <person name="Ribeiro R.A."/>
            <person name="Dall'Agnol R."/>
            <person name="Silva J.S.B."/>
        </authorList>
    </citation>
    <scope>NUCLEOTIDE SEQUENCE [LARGE SCALE GENOMIC DNA]</scope>
    <source>
        <strain evidence="3 4">CNPSo 3008</strain>
    </source>
</reference>
<dbReference type="PANTHER" id="PTHR44051:SF2">
    <property type="entry name" value="HYPOTHETICAL GLUTATHIONE S-TRANSFERASE LIKE PROTEIN"/>
    <property type="match status" value="1"/>
</dbReference>
<dbReference type="InterPro" id="IPR040079">
    <property type="entry name" value="Glutathione_S-Trfase"/>
</dbReference>